<accession>A0A955KXP8</accession>
<feature type="transmembrane region" description="Helical" evidence="1">
    <location>
        <begin position="18"/>
        <end position="38"/>
    </location>
</feature>
<sequence length="223" mass="25075">MSEITTWITQHGVTEQMLILLLFIPIIATIVNLSRYLIGFKTLGIYAPMTLSFAYIFTGIRFGLLVTLAVILSTLLTYSLLKKIRMHYLSRITINYILISVLVVGVIVLNDVSPISLTTEHHDATTIPPLGVILIATLSDFFIKQYVKKDFLNSARSLGETVLVGIAGWLALRSPQLQQFVLNNVWIFLILLLVNLGLGKYTGMRFKDLLRFEQILKNDKSSS</sequence>
<evidence type="ECO:0000259" key="2">
    <source>
        <dbReference type="Pfam" id="PF14402"/>
    </source>
</evidence>
<feature type="transmembrane region" description="Helical" evidence="1">
    <location>
        <begin position="53"/>
        <end position="81"/>
    </location>
</feature>
<gene>
    <name evidence="3" type="ORF">KC685_00185</name>
</gene>
<protein>
    <recommendedName>
        <fullName evidence="2">7 transmembrane helices usually fused to an inactive transglutaminase domain-containing protein</fullName>
    </recommendedName>
</protein>
<reference evidence="3" key="2">
    <citation type="journal article" date="2021" name="Microbiome">
        <title>Successional dynamics and alternative stable states in a saline activated sludge microbial community over 9 years.</title>
        <authorList>
            <person name="Wang Y."/>
            <person name="Ye J."/>
            <person name="Ju F."/>
            <person name="Liu L."/>
            <person name="Boyd J.A."/>
            <person name="Deng Y."/>
            <person name="Parks D.H."/>
            <person name="Jiang X."/>
            <person name="Yin X."/>
            <person name="Woodcroft B.J."/>
            <person name="Tyson G.W."/>
            <person name="Hugenholtz P."/>
            <person name="Polz M.F."/>
            <person name="Zhang T."/>
        </authorList>
    </citation>
    <scope>NUCLEOTIDE SEQUENCE</scope>
    <source>
        <strain evidence="3">HKST-UBA17</strain>
    </source>
</reference>
<evidence type="ECO:0000313" key="3">
    <source>
        <dbReference type="EMBL" id="MCA9376325.1"/>
    </source>
</evidence>
<feature type="transmembrane region" description="Helical" evidence="1">
    <location>
        <begin position="93"/>
        <end position="112"/>
    </location>
</feature>
<comment type="caution">
    <text evidence="3">The sequence shown here is derived from an EMBL/GenBank/DDBJ whole genome shotgun (WGS) entry which is preliminary data.</text>
</comment>
<dbReference type="InterPro" id="IPR025840">
    <property type="entry name" value="7TM_transglut"/>
</dbReference>
<feature type="transmembrane region" description="Helical" evidence="1">
    <location>
        <begin position="155"/>
        <end position="172"/>
    </location>
</feature>
<dbReference type="Pfam" id="PF14402">
    <property type="entry name" value="7TM_transglut"/>
    <property type="match status" value="1"/>
</dbReference>
<reference evidence="3" key="1">
    <citation type="submission" date="2020-04" db="EMBL/GenBank/DDBJ databases">
        <authorList>
            <person name="Zhang T."/>
        </authorList>
    </citation>
    <scope>NUCLEOTIDE SEQUENCE</scope>
    <source>
        <strain evidence="3">HKST-UBA17</strain>
    </source>
</reference>
<proteinExistence type="predicted"/>
<keyword evidence="1" id="KW-0472">Membrane</keyword>
<evidence type="ECO:0000256" key="1">
    <source>
        <dbReference type="SAM" id="Phobius"/>
    </source>
</evidence>
<keyword evidence="1" id="KW-1133">Transmembrane helix</keyword>
<feature type="domain" description="7 transmembrane helices usually fused to an inactive transglutaminase" evidence="2">
    <location>
        <begin position="14"/>
        <end position="215"/>
    </location>
</feature>
<dbReference type="EMBL" id="JAGQLN010000001">
    <property type="protein sequence ID" value="MCA9376325.1"/>
    <property type="molecule type" value="Genomic_DNA"/>
</dbReference>
<name>A0A955KXP8_9BACT</name>
<keyword evidence="1" id="KW-0812">Transmembrane</keyword>
<dbReference type="Proteomes" id="UP000741282">
    <property type="component" value="Unassembled WGS sequence"/>
</dbReference>
<feature type="transmembrane region" description="Helical" evidence="1">
    <location>
        <begin position="124"/>
        <end position="143"/>
    </location>
</feature>
<evidence type="ECO:0000313" key="4">
    <source>
        <dbReference type="Proteomes" id="UP000741282"/>
    </source>
</evidence>
<organism evidence="3 4">
    <name type="scientific">Candidatus Dojkabacteria bacterium</name>
    <dbReference type="NCBI Taxonomy" id="2099670"/>
    <lineage>
        <taxon>Bacteria</taxon>
        <taxon>Candidatus Dojkabacteria</taxon>
    </lineage>
</organism>
<feature type="transmembrane region" description="Helical" evidence="1">
    <location>
        <begin position="184"/>
        <end position="203"/>
    </location>
</feature>
<dbReference type="AlphaFoldDB" id="A0A955KXP8"/>